<evidence type="ECO:0000313" key="3">
    <source>
        <dbReference type="Proteomes" id="UP001161247"/>
    </source>
</evidence>
<feature type="compositionally biased region" description="Basic and acidic residues" evidence="1">
    <location>
        <begin position="132"/>
        <end position="142"/>
    </location>
</feature>
<feature type="compositionally biased region" description="Acidic residues" evidence="1">
    <location>
        <begin position="285"/>
        <end position="295"/>
    </location>
</feature>
<keyword evidence="3" id="KW-1185">Reference proteome</keyword>
<dbReference type="EMBL" id="OX459122">
    <property type="protein sequence ID" value="CAI9106817.1"/>
    <property type="molecule type" value="Genomic_DNA"/>
</dbReference>
<sequence length="451" mass="49847">MKATARAATTLTMAEKKPSRKVPFFVKPPEFIETLGSYNSKGEWIPFPLVMSSGNAGSGLYDDSNPFNVVNSDDDTSTTKSVVEKIKKKKKKRVVARESEKGPSTKKSKTDVSSSKQIEATKLGKKTIASLTEKETPTEKETGPNTQPSSVEKGKGPFEGNVTILLSEIPAGAPSVAVHTFDNPPTIECPVLEEFAANLTEADGLKLENPKKDMYEALVWGLCKLSTDQLPLWEPLCAALSKISAPEKIVSFPGDVAVVFTRGLGEELAIPEVFNEYFGIDLKEDEDETAEEDDTSNSGAKDQDPPVMGDTGVAKEKDPPVEGTSENYPGNASRSQTAESYFVHQVHMMILDENQARNFPIYAMVSTAMRKLENIHNISVVRTLEKDIVDAVQAYNVQIHSRLVQRFKQKEEEYQRRLQQYDLDYQDSLVLEANVNEDMANLQQENARQAS</sequence>
<organism evidence="2 3">
    <name type="scientific">Oldenlandia corymbosa var. corymbosa</name>
    <dbReference type="NCBI Taxonomy" id="529605"/>
    <lineage>
        <taxon>Eukaryota</taxon>
        <taxon>Viridiplantae</taxon>
        <taxon>Streptophyta</taxon>
        <taxon>Embryophyta</taxon>
        <taxon>Tracheophyta</taxon>
        <taxon>Spermatophyta</taxon>
        <taxon>Magnoliopsida</taxon>
        <taxon>eudicotyledons</taxon>
        <taxon>Gunneridae</taxon>
        <taxon>Pentapetalae</taxon>
        <taxon>asterids</taxon>
        <taxon>lamiids</taxon>
        <taxon>Gentianales</taxon>
        <taxon>Rubiaceae</taxon>
        <taxon>Rubioideae</taxon>
        <taxon>Spermacoceae</taxon>
        <taxon>Hedyotis-Oldenlandia complex</taxon>
        <taxon>Oldenlandia</taxon>
    </lineage>
</organism>
<dbReference type="Proteomes" id="UP001161247">
    <property type="component" value="Chromosome 5"/>
</dbReference>
<evidence type="ECO:0000256" key="1">
    <source>
        <dbReference type="SAM" id="MobiDB-lite"/>
    </source>
</evidence>
<evidence type="ECO:0000313" key="2">
    <source>
        <dbReference type="EMBL" id="CAI9106817.1"/>
    </source>
</evidence>
<accession>A0AAV1DJ19</accession>
<feature type="region of interest" description="Disordered" evidence="1">
    <location>
        <begin position="285"/>
        <end position="335"/>
    </location>
</feature>
<dbReference type="AlphaFoldDB" id="A0AAV1DJ19"/>
<proteinExistence type="predicted"/>
<reference evidence="2" key="1">
    <citation type="submission" date="2023-03" db="EMBL/GenBank/DDBJ databases">
        <authorList>
            <person name="Julca I."/>
        </authorList>
    </citation>
    <scope>NUCLEOTIDE SEQUENCE</scope>
</reference>
<feature type="region of interest" description="Disordered" evidence="1">
    <location>
        <begin position="67"/>
        <end position="157"/>
    </location>
</feature>
<gene>
    <name evidence="2" type="ORF">OLC1_LOCUS15262</name>
</gene>
<name>A0AAV1DJ19_OLDCO</name>
<feature type="compositionally biased region" description="Polar residues" evidence="1">
    <location>
        <begin position="324"/>
        <end position="335"/>
    </location>
</feature>
<protein>
    <submittedName>
        <fullName evidence="2">OLC1v1006045C1</fullName>
    </submittedName>
</protein>